<proteinExistence type="predicted"/>
<comment type="caution">
    <text evidence="2">The sequence shown here is derived from an EMBL/GenBank/DDBJ whole genome shotgun (WGS) entry which is preliminary data.</text>
</comment>
<accession>A0ABD5XZ38</accession>
<dbReference type="EMBL" id="JBHTAS010000001">
    <property type="protein sequence ID" value="MFC7140415.1"/>
    <property type="molecule type" value="Genomic_DNA"/>
</dbReference>
<gene>
    <name evidence="2" type="ORF">ACFQMA_11315</name>
</gene>
<reference evidence="2 3" key="1">
    <citation type="journal article" date="2019" name="Int. J. Syst. Evol. Microbiol.">
        <title>The Global Catalogue of Microorganisms (GCM) 10K type strain sequencing project: providing services to taxonomists for standard genome sequencing and annotation.</title>
        <authorList>
            <consortium name="The Broad Institute Genomics Platform"/>
            <consortium name="The Broad Institute Genome Sequencing Center for Infectious Disease"/>
            <person name="Wu L."/>
            <person name="Ma J."/>
        </authorList>
    </citation>
    <scope>NUCLEOTIDE SEQUENCE [LARGE SCALE GENOMIC DNA]</scope>
    <source>
        <strain evidence="2 3">XZYJT29</strain>
    </source>
</reference>
<sequence length="94" mass="9856">MDDAAALRRTLRRCTAALVVTLTPALRPISDYQYDGTLAFAIALGYLIVSATVQFDEFTVRREEGGDTAPDDAVDAEQGGDSADGSRAGSDADG</sequence>
<feature type="region of interest" description="Disordered" evidence="1">
    <location>
        <begin position="62"/>
        <end position="94"/>
    </location>
</feature>
<dbReference type="GeneID" id="78820703"/>
<evidence type="ECO:0000313" key="3">
    <source>
        <dbReference type="Proteomes" id="UP001596432"/>
    </source>
</evidence>
<name>A0ABD5XZ38_9EURY</name>
<keyword evidence="3" id="KW-1185">Reference proteome</keyword>
<dbReference type="AlphaFoldDB" id="A0ABD5XZ38"/>
<dbReference type="Proteomes" id="UP001596432">
    <property type="component" value="Unassembled WGS sequence"/>
</dbReference>
<organism evidence="2 3">
    <name type="scientific">Halosimplex aquaticum</name>
    <dbReference type="NCBI Taxonomy" id="3026162"/>
    <lineage>
        <taxon>Archaea</taxon>
        <taxon>Methanobacteriati</taxon>
        <taxon>Methanobacteriota</taxon>
        <taxon>Stenosarchaea group</taxon>
        <taxon>Halobacteria</taxon>
        <taxon>Halobacteriales</taxon>
        <taxon>Haloarculaceae</taxon>
        <taxon>Halosimplex</taxon>
    </lineage>
</organism>
<evidence type="ECO:0000313" key="2">
    <source>
        <dbReference type="EMBL" id="MFC7140415.1"/>
    </source>
</evidence>
<dbReference type="RefSeq" id="WP_274325972.1">
    <property type="nucleotide sequence ID" value="NZ_CP118158.1"/>
</dbReference>
<feature type="compositionally biased region" description="Low complexity" evidence="1">
    <location>
        <begin position="79"/>
        <end position="94"/>
    </location>
</feature>
<protein>
    <submittedName>
        <fullName evidence="2">Uncharacterized protein</fullName>
    </submittedName>
</protein>
<evidence type="ECO:0000256" key="1">
    <source>
        <dbReference type="SAM" id="MobiDB-lite"/>
    </source>
</evidence>